<organism evidence="4 5">
    <name type="scientific">Kitasatospora gansuensis</name>
    <dbReference type="NCBI Taxonomy" id="258050"/>
    <lineage>
        <taxon>Bacteria</taxon>
        <taxon>Bacillati</taxon>
        <taxon>Actinomycetota</taxon>
        <taxon>Actinomycetes</taxon>
        <taxon>Kitasatosporales</taxon>
        <taxon>Streptomycetaceae</taxon>
        <taxon>Kitasatospora</taxon>
    </lineage>
</organism>
<dbReference type="SUPFAM" id="SSF69318">
    <property type="entry name" value="Integrin alpha N-terminal domain"/>
    <property type="match status" value="1"/>
</dbReference>
<accession>A0A7W7S830</accession>
<evidence type="ECO:0000259" key="3">
    <source>
        <dbReference type="Pfam" id="PF13472"/>
    </source>
</evidence>
<reference evidence="4 5" key="1">
    <citation type="submission" date="2020-08" db="EMBL/GenBank/DDBJ databases">
        <title>Sequencing the genomes of 1000 actinobacteria strains.</title>
        <authorList>
            <person name="Klenk H.-P."/>
        </authorList>
    </citation>
    <scope>NUCLEOTIDE SEQUENCE [LARGE SCALE GENOMIC DNA]</scope>
    <source>
        <strain evidence="4 5">DSM 44786</strain>
    </source>
</reference>
<dbReference type="PANTHER" id="PTHR30383">
    <property type="entry name" value="THIOESTERASE 1/PROTEASE 1/LYSOPHOSPHOLIPASE L1"/>
    <property type="match status" value="1"/>
</dbReference>
<feature type="domain" description="SGNH hydrolase-type esterase" evidence="3">
    <location>
        <begin position="41"/>
        <end position="216"/>
    </location>
</feature>
<dbReference type="Pfam" id="PF13472">
    <property type="entry name" value="Lipase_GDSL_2"/>
    <property type="match status" value="1"/>
</dbReference>
<name>A0A7W7S830_9ACTN</name>
<comment type="caution">
    <text evidence="4">The sequence shown here is derived from an EMBL/GenBank/DDBJ whole genome shotgun (WGS) entry which is preliminary data.</text>
</comment>
<dbReference type="GO" id="GO:0004622">
    <property type="term" value="F:phosphatidylcholine lysophospholipase activity"/>
    <property type="evidence" value="ECO:0007669"/>
    <property type="project" value="TreeGrafter"/>
</dbReference>
<evidence type="ECO:0000256" key="1">
    <source>
        <dbReference type="ARBA" id="ARBA00022729"/>
    </source>
</evidence>
<keyword evidence="5" id="KW-1185">Reference proteome</keyword>
<dbReference type="InterPro" id="IPR051532">
    <property type="entry name" value="Ester_Hydrolysis_Enzymes"/>
</dbReference>
<dbReference type="InterPro" id="IPR028994">
    <property type="entry name" value="Integrin_alpha_N"/>
</dbReference>
<evidence type="ECO:0000256" key="2">
    <source>
        <dbReference type="SAM" id="SignalP"/>
    </source>
</evidence>
<dbReference type="InterPro" id="IPR013830">
    <property type="entry name" value="SGNH_hydro"/>
</dbReference>
<feature type="chain" id="PRO_5031028563" evidence="2">
    <location>
        <begin position="28"/>
        <end position="511"/>
    </location>
</feature>
<sequence length="511" mass="53837">MKRLLAASLTALVGVSAALTGATGASAAVPAPPQTLRVLTLGDSITEGAGSRTGVGYRLPLAQLAAGQARYGVDFVGSRQIGAMADPDTEGHSGYMIDDIRSGVDGWLATARPDVVLLHIGINDLNRGVDREHAKDRLAALVDRIFADRPGVTVVLQGLIPTTVNDTGLIPLYNEAAEQLARDRRAEGKKLGYVAAPELPMAELPDGLHPNDAGYAKLARNFYDRLDQAFTDGWTARPAAPRAGTESGANGRVRWADWDGDGRTDYVVVNDDGTVQAFLNRGGDGQGGWEPQGQVATGLTTDRSRVRFADFDGDGRADYLMINPNGSVQAYLNRGGDGHGGWEVRGQVAGGLTTDQSKVRFVDWDGDGQTDYLHFTDSGAVQLYLNRGGDNHGGWYAQGQVATGVTADRARVRFADFDGDGRADYELIGTDGAVQAFLNRGGDNHGGWSTGARIATGVTSDQTQVHFADFDGDGHADYLVTGTDGAADAYLWNGGDAGGGWTVRGRIATGA</sequence>
<proteinExistence type="predicted"/>
<dbReference type="EMBL" id="JACHJR010000001">
    <property type="protein sequence ID" value="MBB4944636.1"/>
    <property type="molecule type" value="Genomic_DNA"/>
</dbReference>
<protein>
    <submittedName>
        <fullName evidence="4">Lysophospholipase L1-like esterase</fullName>
    </submittedName>
</protein>
<dbReference type="PANTHER" id="PTHR30383:SF5">
    <property type="entry name" value="SGNH HYDROLASE-TYPE ESTERASE DOMAIN-CONTAINING PROTEIN"/>
    <property type="match status" value="1"/>
</dbReference>
<dbReference type="Proteomes" id="UP000573327">
    <property type="component" value="Unassembled WGS sequence"/>
</dbReference>
<dbReference type="AlphaFoldDB" id="A0A7W7S830"/>
<dbReference type="SUPFAM" id="SSF52266">
    <property type="entry name" value="SGNH hydrolase"/>
    <property type="match status" value="1"/>
</dbReference>
<feature type="signal peptide" evidence="2">
    <location>
        <begin position="1"/>
        <end position="27"/>
    </location>
</feature>
<dbReference type="Pfam" id="PF13517">
    <property type="entry name" value="FG-GAP_3"/>
    <property type="match status" value="2"/>
</dbReference>
<dbReference type="InterPro" id="IPR036514">
    <property type="entry name" value="SGNH_hydro_sf"/>
</dbReference>
<dbReference type="RefSeq" id="WP_184910721.1">
    <property type="nucleotide sequence ID" value="NZ_JACHJR010000001.1"/>
</dbReference>
<evidence type="ECO:0000313" key="4">
    <source>
        <dbReference type="EMBL" id="MBB4944636.1"/>
    </source>
</evidence>
<gene>
    <name evidence="4" type="ORF">F4556_000171</name>
</gene>
<dbReference type="CDD" id="cd01833">
    <property type="entry name" value="XynB_like"/>
    <property type="match status" value="1"/>
</dbReference>
<dbReference type="InterPro" id="IPR013517">
    <property type="entry name" value="FG-GAP"/>
</dbReference>
<dbReference type="Gene3D" id="3.40.50.1110">
    <property type="entry name" value="SGNH hydrolase"/>
    <property type="match status" value="1"/>
</dbReference>
<keyword evidence="1 2" id="KW-0732">Signal</keyword>
<evidence type="ECO:0000313" key="5">
    <source>
        <dbReference type="Proteomes" id="UP000573327"/>
    </source>
</evidence>